<dbReference type="AlphaFoldDB" id="A0A4R8RTH4"/>
<evidence type="ECO:0000313" key="1">
    <source>
        <dbReference type="EMBL" id="TDZ77355.1"/>
    </source>
</evidence>
<evidence type="ECO:0000313" key="2">
    <source>
        <dbReference type="Proteomes" id="UP000295117"/>
    </source>
</evidence>
<dbReference type="Proteomes" id="UP000295117">
    <property type="component" value="Unassembled WGS sequence"/>
</dbReference>
<proteinExistence type="predicted"/>
<comment type="caution">
    <text evidence="1">The sequence shown here is derived from an EMBL/GenBank/DDBJ whole genome shotgun (WGS) entry which is preliminary data.</text>
</comment>
<dbReference type="EMBL" id="PECH01000010">
    <property type="protein sequence ID" value="TDZ77355.1"/>
    <property type="molecule type" value="Genomic_DNA"/>
</dbReference>
<reference evidence="1 2" key="1">
    <citation type="journal article" date="2019" name="Sci. Rep.">
        <title>Extended insight into the Mycobacterium chelonae-abscessus complex through whole genome sequencing of Mycobacterium salmoniphilum outbreak and Mycobacterium salmoniphilum-like strains.</title>
        <authorList>
            <person name="Behra P.R.K."/>
            <person name="Das S."/>
            <person name="Pettersson B.M.F."/>
            <person name="Shirreff L."/>
            <person name="DuCote T."/>
            <person name="Jacobsson K.G."/>
            <person name="Ennis D.G."/>
            <person name="Kirsebom L.A."/>
        </authorList>
    </citation>
    <scope>NUCLEOTIDE SEQUENCE [LARGE SCALE GENOMIC DNA]</scope>
    <source>
        <strain evidence="1 2">DE 4585</strain>
    </source>
</reference>
<organism evidence="1 2">
    <name type="scientific">Mycobacteroides salmoniphilum</name>
    <dbReference type="NCBI Taxonomy" id="404941"/>
    <lineage>
        <taxon>Bacteria</taxon>
        <taxon>Bacillati</taxon>
        <taxon>Actinomycetota</taxon>
        <taxon>Actinomycetes</taxon>
        <taxon>Mycobacteriales</taxon>
        <taxon>Mycobacteriaceae</taxon>
        <taxon>Mycobacteroides</taxon>
    </lineage>
</organism>
<sequence length="92" mass="10720">MATVRELMAKLRSGELSLDEVKHDLATRDWPKVDRSSRAPDWYADITPDDPNSGTEITSAMYRRWISEEVEEELHAIVREAIERQAKREHRA</sequence>
<accession>A0A4R8RTH4</accession>
<name>A0A4R8RTH4_9MYCO</name>
<protein>
    <submittedName>
        <fullName evidence="1">Uncharacterized protein</fullName>
    </submittedName>
</protein>
<gene>
    <name evidence="1" type="ORF">DE4585_04747</name>
</gene>
<dbReference type="RefSeq" id="WP_134073921.1">
    <property type="nucleotide sequence ID" value="NZ_PECH01000010.1"/>
</dbReference>